<evidence type="ECO:0000313" key="2">
    <source>
        <dbReference type="Proteomes" id="UP000321574"/>
    </source>
</evidence>
<dbReference type="OrthoDB" id="1680946at2"/>
<keyword evidence="2" id="KW-1185">Reference proteome</keyword>
<dbReference type="InterPro" id="IPR005585">
    <property type="entry name" value="DUF327"/>
</dbReference>
<name>A0A5C8NQ45_9BACI</name>
<dbReference type="Gene3D" id="1.20.120.490">
    <property type="entry name" value="Hypothetical protein TM1646-like domain"/>
    <property type="match status" value="1"/>
</dbReference>
<dbReference type="SUPFAM" id="SSF158397">
    <property type="entry name" value="TM1646-like"/>
    <property type="match status" value="1"/>
</dbReference>
<protein>
    <submittedName>
        <fullName evidence="1">DUF327 family protein</fullName>
    </submittedName>
</protein>
<evidence type="ECO:0000313" key="1">
    <source>
        <dbReference type="EMBL" id="TXL63422.1"/>
    </source>
</evidence>
<comment type="caution">
    <text evidence="1">The sequence shown here is derived from an EMBL/GenBank/DDBJ whole genome shotgun (WGS) entry which is preliminary data.</text>
</comment>
<dbReference type="EMBL" id="VDUW01000008">
    <property type="protein sequence ID" value="TXL63422.1"/>
    <property type="molecule type" value="Genomic_DNA"/>
</dbReference>
<reference evidence="1 2" key="1">
    <citation type="submission" date="2019-06" db="EMBL/GenBank/DDBJ databases">
        <title>Cerasibacillus sp. nov., isolated from maize field.</title>
        <authorList>
            <person name="Lin S.-Y."/>
            <person name="Tsai C.-F."/>
            <person name="Young C.-C."/>
        </authorList>
    </citation>
    <scope>NUCLEOTIDE SEQUENCE [LARGE SCALE GENOMIC DNA]</scope>
    <source>
        <strain evidence="1 2">CC-CFT480</strain>
    </source>
</reference>
<accession>A0A5C8NQ45</accession>
<sequence length="146" mass="16823">MKITQEMHTKLDTAKKNFQITSDSKQSFNQIVQSQAQQMKQKELTRLMENIDAQGERLLRHRSFRDLATFKRLVKSFLKEAVTNGLDLEKSHHFSYTGSSRQLAIIKEVDQKLLELTDEVLSEEQKGVDLLGMIGEIKGLLVNLYI</sequence>
<gene>
    <name evidence="1" type="ORF">FHP05_11480</name>
</gene>
<dbReference type="InterPro" id="IPR024042">
    <property type="entry name" value="TM1646-like_dom_sf"/>
</dbReference>
<dbReference type="Pfam" id="PF03885">
    <property type="entry name" value="DUF327"/>
    <property type="match status" value="1"/>
</dbReference>
<dbReference type="Proteomes" id="UP000321574">
    <property type="component" value="Unassembled WGS sequence"/>
</dbReference>
<dbReference type="RefSeq" id="WP_147668376.1">
    <property type="nucleotide sequence ID" value="NZ_VDUW01000008.1"/>
</dbReference>
<proteinExistence type="predicted"/>
<organism evidence="1 2">
    <name type="scientific">Cerasibacillus terrae</name>
    <dbReference type="NCBI Taxonomy" id="2498845"/>
    <lineage>
        <taxon>Bacteria</taxon>
        <taxon>Bacillati</taxon>
        <taxon>Bacillota</taxon>
        <taxon>Bacilli</taxon>
        <taxon>Bacillales</taxon>
        <taxon>Bacillaceae</taxon>
        <taxon>Cerasibacillus</taxon>
    </lineage>
</organism>
<dbReference type="AlphaFoldDB" id="A0A5C8NQ45"/>